<dbReference type="EMBL" id="AXCM01000314">
    <property type="status" value="NOT_ANNOTATED_CDS"/>
    <property type="molecule type" value="Genomic_DNA"/>
</dbReference>
<evidence type="ECO:0000259" key="8">
    <source>
        <dbReference type="PROSITE" id="PS50888"/>
    </source>
</evidence>
<evidence type="ECO:0000256" key="3">
    <source>
        <dbReference type="ARBA" id="ARBA00023015"/>
    </source>
</evidence>
<evidence type="ECO:0000313" key="10">
    <source>
        <dbReference type="Proteomes" id="UP000075883"/>
    </source>
</evidence>
<dbReference type="GO" id="GO:0003700">
    <property type="term" value="F:DNA-binding transcription factor activity"/>
    <property type="evidence" value="ECO:0007669"/>
    <property type="project" value="InterPro"/>
</dbReference>
<keyword evidence="3" id="KW-0805">Transcription regulation</keyword>
<dbReference type="EnsemblMetazoa" id="ACUA027275-RA">
    <property type="protein sequence ID" value="ACUA027275-PA"/>
    <property type="gene ID" value="ACUA027275"/>
</dbReference>
<feature type="domain" description="BHLH" evidence="8">
    <location>
        <begin position="282"/>
        <end position="334"/>
    </location>
</feature>
<dbReference type="InterPro" id="IPR036638">
    <property type="entry name" value="HLH_DNA-bd_sf"/>
</dbReference>
<dbReference type="SMART" id="SM00353">
    <property type="entry name" value="HLH"/>
    <property type="match status" value="1"/>
</dbReference>
<evidence type="ECO:0000313" key="9">
    <source>
        <dbReference type="EnsemblMetazoa" id="ACUA027275-PA"/>
    </source>
</evidence>
<dbReference type="InterPro" id="IPR050359">
    <property type="entry name" value="bHLH_transcription_factors"/>
</dbReference>
<dbReference type="CDD" id="cd11421">
    <property type="entry name" value="bHLH_TS_ATOH8"/>
    <property type="match status" value="1"/>
</dbReference>
<keyword evidence="5" id="KW-0804">Transcription</keyword>
<dbReference type="VEuPathDB" id="VectorBase:ACUA027275"/>
<sequence>MSASLERDSGFNSGSSEHEDDLKSLDQSSRDGLISPENSSEDCVPEAKLSALVVPQASSLVKNKRKSTEPLRVVAETELLAPLKKRKHVEDLHHHQQDREELDTTSPVPSCRTGSSPFRPWAPSSMALEGSGVPLPVPFVPPFPNPADLLVRHPAVTTLHRAVSIKPLEQLQPLALVAKKNSSSSASISKNQSPRPSPRASSRSPQRTPQDWKELQEQHGELHTHTPSGSLFVQPRAPPSLDGTNDSTTDHESSIPSGAHGKPSIAGGVGSQTRNYKNMTRERRIEANARERTRVHTISAAYEKLRRAIPAYSNAQKLSKLSILRIACSYILTLSRMAGEDYSEDGSEPSIADCVEMVTKTIQTEGKIRKKKDE</sequence>
<dbReference type="GO" id="GO:0009653">
    <property type="term" value="P:anatomical structure morphogenesis"/>
    <property type="evidence" value="ECO:0007669"/>
    <property type="project" value="TreeGrafter"/>
</dbReference>
<feature type="region of interest" description="Disordered" evidence="7">
    <location>
        <begin position="86"/>
        <end position="129"/>
    </location>
</feature>
<feature type="region of interest" description="Disordered" evidence="7">
    <location>
        <begin position="179"/>
        <end position="274"/>
    </location>
</feature>
<dbReference type="InterPro" id="IPR032660">
    <property type="entry name" value="ATOH8_bHLH"/>
</dbReference>
<dbReference type="PANTHER" id="PTHR19290">
    <property type="entry name" value="BASIC HELIX-LOOP-HELIX PROTEIN NEUROGENIN-RELATED"/>
    <property type="match status" value="1"/>
</dbReference>
<feature type="compositionally biased region" description="Polar residues" evidence="7">
    <location>
        <begin position="104"/>
        <end position="116"/>
    </location>
</feature>
<dbReference type="Pfam" id="PF00010">
    <property type="entry name" value="HLH"/>
    <property type="match status" value="1"/>
</dbReference>
<evidence type="ECO:0000256" key="5">
    <source>
        <dbReference type="ARBA" id="ARBA00023163"/>
    </source>
</evidence>
<reference evidence="9" key="2">
    <citation type="submission" date="2020-05" db="UniProtKB">
        <authorList>
            <consortium name="EnsemblMetazoa"/>
        </authorList>
    </citation>
    <scope>IDENTIFICATION</scope>
    <source>
        <strain evidence="9">A-37</strain>
    </source>
</reference>
<organism evidence="9 10">
    <name type="scientific">Anopheles culicifacies</name>
    <dbReference type="NCBI Taxonomy" id="139723"/>
    <lineage>
        <taxon>Eukaryota</taxon>
        <taxon>Metazoa</taxon>
        <taxon>Ecdysozoa</taxon>
        <taxon>Arthropoda</taxon>
        <taxon>Hexapoda</taxon>
        <taxon>Insecta</taxon>
        <taxon>Pterygota</taxon>
        <taxon>Neoptera</taxon>
        <taxon>Endopterygota</taxon>
        <taxon>Diptera</taxon>
        <taxon>Nematocera</taxon>
        <taxon>Culicoidea</taxon>
        <taxon>Culicidae</taxon>
        <taxon>Anophelinae</taxon>
        <taxon>Anopheles</taxon>
        <taxon>culicifacies species complex</taxon>
    </lineage>
</organism>
<dbReference type="Gene3D" id="4.10.280.10">
    <property type="entry name" value="Helix-loop-helix DNA-binding domain"/>
    <property type="match status" value="1"/>
</dbReference>
<dbReference type="SUPFAM" id="SSF47459">
    <property type="entry name" value="HLH, helix-loop-helix DNA-binding domain"/>
    <property type="match status" value="1"/>
</dbReference>
<feature type="compositionally biased region" description="Basic and acidic residues" evidence="7">
    <location>
        <begin position="88"/>
        <end position="99"/>
    </location>
</feature>
<name>A0A182MVI7_9DIPT</name>
<proteinExistence type="predicted"/>
<dbReference type="AlphaFoldDB" id="A0A182MVI7"/>
<keyword evidence="4" id="KW-0238">DNA-binding</keyword>
<dbReference type="GO" id="GO:0045944">
    <property type="term" value="P:positive regulation of transcription by RNA polymerase II"/>
    <property type="evidence" value="ECO:0007669"/>
    <property type="project" value="TreeGrafter"/>
</dbReference>
<feature type="region of interest" description="Disordered" evidence="7">
    <location>
        <begin position="1"/>
        <end position="44"/>
    </location>
</feature>
<evidence type="ECO:0000256" key="1">
    <source>
        <dbReference type="ARBA" id="ARBA00004324"/>
    </source>
</evidence>
<keyword evidence="10" id="KW-1185">Reference proteome</keyword>
<evidence type="ECO:0000256" key="4">
    <source>
        <dbReference type="ARBA" id="ARBA00023125"/>
    </source>
</evidence>
<protein>
    <recommendedName>
        <fullName evidence="8">BHLH domain-containing protein</fullName>
    </recommendedName>
</protein>
<dbReference type="FunFam" id="4.10.280.10:FF:000052">
    <property type="entry name" value="Protein atonal homolog 8"/>
    <property type="match status" value="1"/>
</dbReference>
<feature type="compositionally biased region" description="Basic and acidic residues" evidence="7">
    <location>
        <begin position="210"/>
        <end position="224"/>
    </location>
</feature>
<dbReference type="Proteomes" id="UP000075883">
    <property type="component" value="Unassembled WGS sequence"/>
</dbReference>
<evidence type="ECO:0000256" key="2">
    <source>
        <dbReference type="ARBA" id="ARBA00004496"/>
    </source>
</evidence>
<reference evidence="10" key="1">
    <citation type="submission" date="2013-09" db="EMBL/GenBank/DDBJ databases">
        <title>The Genome Sequence of Anopheles culicifacies species A.</title>
        <authorList>
            <consortium name="The Broad Institute Genomics Platform"/>
            <person name="Neafsey D.E."/>
            <person name="Besansky N."/>
            <person name="Howell P."/>
            <person name="Walton C."/>
            <person name="Young S.K."/>
            <person name="Zeng Q."/>
            <person name="Gargeya S."/>
            <person name="Fitzgerald M."/>
            <person name="Haas B."/>
            <person name="Abouelleil A."/>
            <person name="Allen A.W."/>
            <person name="Alvarado L."/>
            <person name="Arachchi H.M."/>
            <person name="Berlin A.M."/>
            <person name="Chapman S.B."/>
            <person name="Gainer-Dewar J."/>
            <person name="Goldberg J."/>
            <person name="Griggs A."/>
            <person name="Gujja S."/>
            <person name="Hansen M."/>
            <person name="Howarth C."/>
            <person name="Imamovic A."/>
            <person name="Ireland A."/>
            <person name="Larimer J."/>
            <person name="McCowan C."/>
            <person name="Murphy C."/>
            <person name="Pearson M."/>
            <person name="Poon T.W."/>
            <person name="Priest M."/>
            <person name="Roberts A."/>
            <person name="Saif S."/>
            <person name="Shea T."/>
            <person name="Sisk P."/>
            <person name="Sykes S."/>
            <person name="Wortman J."/>
            <person name="Nusbaum C."/>
            <person name="Birren B."/>
        </authorList>
    </citation>
    <scope>NUCLEOTIDE SEQUENCE [LARGE SCALE GENOMIC DNA]</scope>
    <source>
        <strain evidence="10">A-37</strain>
    </source>
</reference>
<feature type="compositionally biased region" description="Low complexity" evidence="7">
    <location>
        <begin position="179"/>
        <end position="209"/>
    </location>
</feature>
<dbReference type="InterPro" id="IPR011598">
    <property type="entry name" value="bHLH_dom"/>
</dbReference>
<dbReference type="GO" id="GO:0016607">
    <property type="term" value="C:nuclear speck"/>
    <property type="evidence" value="ECO:0007669"/>
    <property type="project" value="UniProtKB-SubCell"/>
</dbReference>
<dbReference type="GO" id="GO:0046983">
    <property type="term" value="F:protein dimerization activity"/>
    <property type="evidence" value="ECO:0007669"/>
    <property type="project" value="InterPro"/>
</dbReference>
<dbReference type="GO" id="GO:0005737">
    <property type="term" value="C:cytoplasm"/>
    <property type="evidence" value="ECO:0007669"/>
    <property type="project" value="UniProtKB-SubCell"/>
</dbReference>
<dbReference type="GO" id="GO:0070888">
    <property type="term" value="F:E-box binding"/>
    <property type="evidence" value="ECO:0007669"/>
    <property type="project" value="TreeGrafter"/>
</dbReference>
<dbReference type="PANTHER" id="PTHR19290:SF102">
    <property type="entry name" value="TRANSCRIPTION FACTOR ATOH8"/>
    <property type="match status" value="1"/>
</dbReference>
<evidence type="ECO:0000256" key="7">
    <source>
        <dbReference type="SAM" id="MobiDB-lite"/>
    </source>
</evidence>
<keyword evidence="6" id="KW-0539">Nucleus</keyword>
<accession>A0A182MVI7</accession>
<comment type="subcellular location">
    <subcellularLocation>
        <location evidence="2">Cytoplasm</location>
    </subcellularLocation>
    <subcellularLocation>
        <location evidence="1">Nucleus speckle</location>
    </subcellularLocation>
</comment>
<evidence type="ECO:0000256" key="6">
    <source>
        <dbReference type="ARBA" id="ARBA00023242"/>
    </source>
</evidence>
<dbReference type="PROSITE" id="PS50888">
    <property type="entry name" value="BHLH"/>
    <property type="match status" value="1"/>
</dbReference>
<dbReference type="STRING" id="139723.A0A182MVI7"/>